<dbReference type="EMBL" id="BJUK01000005">
    <property type="protein sequence ID" value="GEK46303.1"/>
    <property type="molecule type" value="Genomic_DNA"/>
</dbReference>
<evidence type="ECO:0000313" key="3">
    <source>
        <dbReference type="Proteomes" id="UP000321275"/>
    </source>
</evidence>
<evidence type="ECO:0000313" key="2">
    <source>
        <dbReference type="EMBL" id="MBH8580105.1"/>
    </source>
</evidence>
<dbReference type="RefSeq" id="WP_146801587.1">
    <property type="nucleotide sequence ID" value="NZ_BJUK01000005.1"/>
</dbReference>
<evidence type="ECO:0000313" key="1">
    <source>
        <dbReference type="EMBL" id="GEK46303.1"/>
    </source>
</evidence>
<protein>
    <submittedName>
        <fullName evidence="1">Uncharacterized protein</fullName>
    </submittedName>
</protein>
<dbReference type="AlphaFoldDB" id="A0A510X4H0"/>
<dbReference type="EMBL" id="JAEDAF010000006">
    <property type="protein sequence ID" value="MBH8580105.1"/>
    <property type="molecule type" value="Genomic_DNA"/>
</dbReference>
<proteinExistence type="predicted"/>
<evidence type="ECO:0000313" key="4">
    <source>
        <dbReference type="Proteomes" id="UP000651738"/>
    </source>
</evidence>
<comment type="caution">
    <text evidence="1">The sequence shown here is derived from an EMBL/GenBank/DDBJ whole genome shotgun (WGS) entry which is preliminary data.</text>
</comment>
<gene>
    <name evidence="1" type="ORF">HPA02_05860</name>
    <name evidence="2" type="ORF">I7V36_08350</name>
</gene>
<accession>A0A510X4H0</accession>
<name>A0A510X4H0_9GAMM</name>
<organism evidence="1 3">
    <name type="scientific">Bisbaumannia pacifica</name>
    <dbReference type="NCBI Taxonomy" id="77098"/>
    <lineage>
        <taxon>Bacteria</taxon>
        <taxon>Pseudomonadati</taxon>
        <taxon>Pseudomonadota</taxon>
        <taxon>Gammaproteobacteria</taxon>
        <taxon>Oceanospirillales</taxon>
        <taxon>Halomonadaceae</taxon>
        <taxon>Bisbaumannia</taxon>
    </lineage>
</organism>
<sequence length="74" mass="8127">MNCTELSQQADLIASSFSKKDLARLVVALKGKGESLQDALEVIDTIDTRLGYTLDEAWEEVHAGETRMAAVDEE</sequence>
<reference evidence="2 4" key="2">
    <citation type="submission" date="2020-12" db="EMBL/GenBank/DDBJ databases">
        <title>Draft genome sequence of Halomonas pacifica strain CARE-V15.</title>
        <authorList>
            <person name="Vignesh N."/>
            <person name="Thabitha A."/>
            <person name="Saravanan R."/>
            <person name="Manigandan V."/>
        </authorList>
    </citation>
    <scope>NUCLEOTIDE SEQUENCE [LARGE SCALE GENOMIC DNA]</scope>
    <source>
        <strain evidence="2 4">CARE-V15</strain>
    </source>
</reference>
<dbReference type="Proteomes" id="UP000321275">
    <property type="component" value="Unassembled WGS sequence"/>
</dbReference>
<keyword evidence="3" id="KW-1185">Reference proteome</keyword>
<dbReference type="Proteomes" id="UP000651738">
    <property type="component" value="Unassembled WGS sequence"/>
</dbReference>
<reference evidence="1 3" key="1">
    <citation type="submission" date="2019-07" db="EMBL/GenBank/DDBJ databases">
        <title>Whole genome shotgun sequence of Halomonas pacifica NBRC 102220.</title>
        <authorList>
            <person name="Hosoyama A."/>
            <person name="Uohara A."/>
            <person name="Ohji S."/>
            <person name="Ichikawa N."/>
        </authorList>
    </citation>
    <scope>NUCLEOTIDE SEQUENCE [LARGE SCALE GENOMIC DNA]</scope>
    <source>
        <strain evidence="1 3">NBRC 102220</strain>
    </source>
</reference>
<dbReference type="OrthoDB" id="6168681at2"/>